<evidence type="ECO:0000256" key="1">
    <source>
        <dbReference type="ARBA" id="ARBA00022729"/>
    </source>
</evidence>
<dbReference type="PANTHER" id="PTHR44427">
    <property type="entry name" value="CARCINOEMBRYONIC ANTIGEN-RELATED CELL ADHESION MOLECULE 19"/>
    <property type="match status" value="1"/>
</dbReference>
<reference evidence="6 7" key="1">
    <citation type="submission" date="2025-04" db="UniProtKB">
        <authorList>
            <consortium name="RefSeq"/>
        </authorList>
    </citation>
    <scope>IDENTIFICATION</scope>
    <source>
        <strain evidence="6 7">J_2021</strain>
        <tissue evidence="6 7">Erythrocytes</tissue>
    </source>
</reference>
<dbReference type="InterPro" id="IPR013783">
    <property type="entry name" value="Ig-like_fold"/>
</dbReference>
<protein>
    <submittedName>
        <fullName evidence="6 7">Carcinoembryonic antigen-related cell adhesion molecule 8 isoform X1</fullName>
    </submittedName>
</protein>
<feature type="chain" id="PRO_5044562291" evidence="4">
    <location>
        <begin position="29"/>
        <end position="194"/>
    </location>
</feature>
<proteinExistence type="predicted"/>
<keyword evidence="1 4" id="KW-0732">Signal</keyword>
<evidence type="ECO:0000313" key="7">
    <source>
        <dbReference type="RefSeq" id="XP_041427516.1"/>
    </source>
</evidence>
<dbReference type="OrthoDB" id="6353782at2759"/>
<dbReference type="OMA" id="NCLFRGV"/>
<dbReference type="AlphaFoldDB" id="A0A1L8FGX5"/>
<dbReference type="RefSeq" id="XP_041427516.1">
    <property type="nucleotide sequence ID" value="XM_041571582.1"/>
</dbReference>
<evidence type="ECO:0000256" key="3">
    <source>
        <dbReference type="ARBA" id="ARBA00023319"/>
    </source>
</evidence>
<accession>A0A1L8FGX5</accession>
<dbReference type="InterPro" id="IPR036179">
    <property type="entry name" value="Ig-like_dom_sf"/>
</dbReference>
<evidence type="ECO:0000313" key="5">
    <source>
        <dbReference type="Proteomes" id="UP000186698"/>
    </source>
</evidence>
<evidence type="ECO:0000256" key="4">
    <source>
        <dbReference type="SAM" id="SignalP"/>
    </source>
</evidence>
<dbReference type="PaxDb" id="8355-A0A1L8FGX5"/>
<dbReference type="Proteomes" id="UP000186698">
    <property type="component" value="Chromosome 7S"/>
</dbReference>
<dbReference type="InterPro" id="IPR050831">
    <property type="entry name" value="CEA_cell_adhesion"/>
</dbReference>
<organism evidence="5 7">
    <name type="scientific">Xenopus laevis</name>
    <name type="common">African clawed frog</name>
    <dbReference type="NCBI Taxonomy" id="8355"/>
    <lineage>
        <taxon>Eukaryota</taxon>
        <taxon>Metazoa</taxon>
        <taxon>Chordata</taxon>
        <taxon>Craniata</taxon>
        <taxon>Vertebrata</taxon>
        <taxon>Euteleostomi</taxon>
        <taxon>Amphibia</taxon>
        <taxon>Batrachia</taxon>
        <taxon>Anura</taxon>
        <taxon>Pipoidea</taxon>
        <taxon>Pipidae</taxon>
        <taxon>Xenopodinae</taxon>
        <taxon>Xenopus</taxon>
        <taxon>Xenopus</taxon>
    </lineage>
</organism>
<keyword evidence="2" id="KW-0325">Glycoprotein</keyword>
<sequence>MASIPGNCLFRGVFITALLSLLMDTTRGITIEVIPTRPIPNSDVTLKVKGVIGTIRSFSWYNGSNPSASNQILNYIPSLTPPQTKGHMYFDQAEALANGSLLIKNFVKTFEGFYTVQIQAESPLQASVSVTMSENPTTPNQNLTSITNPPTEHATAPSQHVTSLSITPTGIAPLGASSTSLLIGALLFYTLNVL</sequence>
<dbReference type="Gene3D" id="2.60.40.10">
    <property type="entry name" value="Immunoglobulins"/>
    <property type="match status" value="1"/>
</dbReference>
<evidence type="ECO:0000313" key="6">
    <source>
        <dbReference type="RefSeq" id="XP_041427515.1"/>
    </source>
</evidence>
<keyword evidence="5" id="KW-1185">Reference proteome</keyword>
<gene>
    <name evidence="6 7" type="primary">LOC108697770</name>
</gene>
<dbReference type="RefSeq" id="XP_041427515.1">
    <property type="nucleotide sequence ID" value="XM_041571581.1"/>
</dbReference>
<dbReference type="SUPFAM" id="SSF48726">
    <property type="entry name" value="Immunoglobulin"/>
    <property type="match status" value="1"/>
</dbReference>
<dbReference type="PANTHER" id="PTHR44427:SF1">
    <property type="entry name" value="CARCINOEMBRYONIC ANTIGEN-RELATED CELL ADHESION MOLECULE 1"/>
    <property type="match status" value="1"/>
</dbReference>
<feature type="signal peptide" evidence="4">
    <location>
        <begin position="1"/>
        <end position="28"/>
    </location>
</feature>
<name>A0A1L8FGX5_XENLA</name>
<dbReference type="GeneID" id="108697770"/>
<evidence type="ECO:0000256" key="2">
    <source>
        <dbReference type="ARBA" id="ARBA00023180"/>
    </source>
</evidence>
<keyword evidence="3" id="KW-0393">Immunoglobulin domain</keyword>